<dbReference type="NCBIfam" id="NF003641">
    <property type="entry name" value="PRK05279.1"/>
    <property type="match status" value="1"/>
</dbReference>
<name>A0A066ZTP8_HYDMR</name>
<evidence type="ECO:0000256" key="5">
    <source>
        <dbReference type="ARBA" id="ARBA00048372"/>
    </source>
</evidence>
<keyword evidence="6" id="KW-0055">Arginine biosynthesis</keyword>
<dbReference type="PIRSF" id="PIRSF000423">
    <property type="entry name" value="ArgA"/>
    <property type="match status" value="1"/>
</dbReference>
<dbReference type="InterPro" id="IPR000182">
    <property type="entry name" value="GNAT_dom"/>
</dbReference>
<protein>
    <recommendedName>
        <fullName evidence="6">Amino-acid acetyltransferase</fullName>
        <ecNumber evidence="6">2.3.1.1</ecNumber>
    </recommendedName>
    <alternativeName>
        <fullName evidence="6">N-acetylglutamate synthase</fullName>
        <shortName evidence="6">AGS</shortName>
        <shortName evidence="6">NAGS</shortName>
    </alternativeName>
</protein>
<evidence type="ECO:0000256" key="1">
    <source>
        <dbReference type="ARBA" id="ARBA00004925"/>
    </source>
</evidence>
<dbReference type="UniPathway" id="UPA00068">
    <property type="reaction ID" value="UER00106"/>
</dbReference>
<comment type="subcellular location">
    <subcellularLocation>
        <location evidence="6">Cytoplasm</location>
    </subcellularLocation>
</comment>
<keyword evidence="6" id="KW-0963">Cytoplasm</keyword>
<dbReference type="PANTHER" id="PTHR30602:SF12">
    <property type="entry name" value="AMINO-ACID ACETYLTRANSFERASE NAGS1, CHLOROPLASTIC-RELATED"/>
    <property type="match status" value="1"/>
</dbReference>
<dbReference type="PROSITE" id="PS51186">
    <property type="entry name" value="GNAT"/>
    <property type="match status" value="1"/>
</dbReference>
<dbReference type="GO" id="GO:0005737">
    <property type="term" value="C:cytoplasm"/>
    <property type="evidence" value="ECO:0007669"/>
    <property type="project" value="UniProtKB-SubCell"/>
</dbReference>
<dbReference type="Gene3D" id="3.40.630.30">
    <property type="match status" value="1"/>
</dbReference>
<comment type="caution">
    <text evidence="8">The sequence shown here is derived from an EMBL/GenBank/DDBJ whole genome shotgun (WGS) entry which is preliminary data.</text>
</comment>
<evidence type="ECO:0000313" key="9">
    <source>
        <dbReference type="Proteomes" id="UP000027341"/>
    </source>
</evidence>
<dbReference type="HAMAP" id="MF_01105">
    <property type="entry name" value="N_acetyl_glu_synth"/>
    <property type="match status" value="1"/>
</dbReference>
<dbReference type="STRING" id="28885.EI16_11655"/>
<evidence type="ECO:0000313" key="8">
    <source>
        <dbReference type="EMBL" id="KDN96882.1"/>
    </source>
</evidence>
<organism evidence="8 9">
    <name type="scientific">Hydrogenovibrio marinus</name>
    <dbReference type="NCBI Taxonomy" id="28885"/>
    <lineage>
        <taxon>Bacteria</taxon>
        <taxon>Pseudomonadati</taxon>
        <taxon>Pseudomonadota</taxon>
        <taxon>Gammaproteobacteria</taxon>
        <taxon>Thiotrichales</taxon>
        <taxon>Piscirickettsiaceae</taxon>
        <taxon>Hydrogenovibrio</taxon>
    </lineage>
</organism>
<dbReference type="Proteomes" id="UP000027341">
    <property type="component" value="Unassembled WGS sequence"/>
</dbReference>
<dbReference type="InterPro" id="IPR016181">
    <property type="entry name" value="Acyl_CoA_acyltransferase"/>
</dbReference>
<dbReference type="PANTHER" id="PTHR30602">
    <property type="entry name" value="AMINO-ACID ACETYLTRANSFERASE"/>
    <property type="match status" value="1"/>
</dbReference>
<accession>A0A066ZTP8</accession>
<evidence type="ECO:0000256" key="2">
    <source>
        <dbReference type="ARBA" id="ARBA00009145"/>
    </source>
</evidence>
<sequence length="432" mass="48544">MLQSELDFINNLRQSSPYIATHRGKTLVIYLPGEMLQVSDHLLQFAKDIVLLNNLGIKVVLTLGASVQIDDALKLAGHQWETHQFCRVTQTDHVETIQKTIGWVRSKLEAVFSQACAEQHSPLSLVSGNWVIAKPKGVINGIDFQHTGSLRKINSSAINACLNNNQVCLLTPLAYSLTGEVFNLNTLEQAFAVSQALNADKLIVYSDTDELTDIPKTMSLLEAQRYLEAIKTDGNLYSLANLLKLSLNAASSVKRIHIVSQQEPSSMLFELFSRDGLGTLIYADRYHQLRPATIDDVAGILKLISPLEEQGILVKRSREALELEINNFIVAERDHQIMGCAALYRMDEHQAELACLAVDPSYQGGELGQEILNKIEEMAKLQAVQKLFLLTTHTDHWFQEQGFEKSSLEMLPEKRQMLYNYQRQSKILIKKL</sequence>
<comment type="catalytic activity">
    <reaction evidence="5 6">
        <text>L-glutamate + acetyl-CoA = N-acetyl-L-glutamate + CoA + H(+)</text>
        <dbReference type="Rhea" id="RHEA:24292"/>
        <dbReference type="ChEBI" id="CHEBI:15378"/>
        <dbReference type="ChEBI" id="CHEBI:29985"/>
        <dbReference type="ChEBI" id="CHEBI:44337"/>
        <dbReference type="ChEBI" id="CHEBI:57287"/>
        <dbReference type="ChEBI" id="CHEBI:57288"/>
        <dbReference type="EC" id="2.3.1.1"/>
    </reaction>
</comment>
<feature type="domain" description="N-acetyltransferase" evidence="7">
    <location>
        <begin position="287"/>
        <end position="425"/>
    </location>
</feature>
<dbReference type="InterPro" id="IPR001048">
    <property type="entry name" value="Asp/Glu/Uridylate_kinase"/>
</dbReference>
<dbReference type="CDD" id="cd04301">
    <property type="entry name" value="NAT_SF"/>
    <property type="match status" value="1"/>
</dbReference>
<dbReference type="AlphaFoldDB" id="A0A066ZTP8"/>
<dbReference type="EMBL" id="JMIU01000001">
    <property type="protein sequence ID" value="KDN96882.1"/>
    <property type="molecule type" value="Genomic_DNA"/>
</dbReference>
<gene>
    <name evidence="6" type="primary">argA</name>
    <name evidence="8" type="ORF">EI16_11655</name>
</gene>
<dbReference type="EC" id="2.3.1.1" evidence="6"/>
<dbReference type="InterPro" id="IPR036393">
    <property type="entry name" value="AceGlu_kinase-like_sf"/>
</dbReference>
<reference evidence="8 9" key="1">
    <citation type="submission" date="2014-04" db="EMBL/GenBank/DDBJ databases">
        <title>Draft genome sequence of Hydrogenovibrio marinus MH-110, a model organism for aerobic H2 metabolism.</title>
        <authorList>
            <person name="Cha H.J."/>
            <person name="Jo B.H."/>
            <person name="Hwang B.H."/>
        </authorList>
    </citation>
    <scope>NUCLEOTIDE SEQUENCE [LARGE SCALE GENOMIC DNA]</scope>
    <source>
        <strain evidence="8 9">MH-110</strain>
    </source>
</reference>
<comment type="miscellaneous">
    <text evidence="6">In bacteria which possess the bifunctional enzyme ornithine acetyltransferase/N-acetylglutamate synthase (ArgJ), ArgA fulfills an anaplerotic role.</text>
</comment>
<dbReference type="Pfam" id="PF00696">
    <property type="entry name" value="AA_kinase"/>
    <property type="match status" value="1"/>
</dbReference>
<keyword evidence="3 6" id="KW-0808">Transferase</keyword>
<evidence type="ECO:0000256" key="6">
    <source>
        <dbReference type="HAMAP-Rule" id="MF_01105"/>
    </source>
</evidence>
<comment type="similarity">
    <text evidence="2 6">Belongs to the acetyltransferase family. ArgA subfamily.</text>
</comment>
<keyword evidence="4 6" id="KW-0012">Acyltransferase</keyword>
<dbReference type="NCBIfam" id="TIGR01890">
    <property type="entry name" value="N-Ac-Glu-synth"/>
    <property type="match status" value="1"/>
</dbReference>
<dbReference type="Gene3D" id="3.40.1160.10">
    <property type="entry name" value="Acetylglutamate kinase-like"/>
    <property type="match status" value="1"/>
</dbReference>
<evidence type="ECO:0000259" key="7">
    <source>
        <dbReference type="PROSITE" id="PS51186"/>
    </source>
</evidence>
<proteinExistence type="inferred from homology"/>
<dbReference type="SUPFAM" id="SSF53633">
    <property type="entry name" value="Carbamate kinase-like"/>
    <property type="match status" value="1"/>
</dbReference>
<dbReference type="SUPFAM" id="SSF55729">
    <property type="entry name" value="Acyl-CoA N-acyltransferases (Nat)"/>
    <property type="match status" value="1"/>
</dbReference>
<evidence type="ECO:0000256" key="3">
    <source>
        <dbReference type="ARBA" id="ARBA00022679"/>
    </source>
</evidence>
<keyword evidence="6" id="KW-0028">Amino-acid biosynthesis</keyword>
<dbReference type="Pfam" id="PF13508">
    <property type="entry name" value="Acetyltransf_7"/>
    <property type="match status" value="1"/>
</dbReference>
<dbReference type="InterPro" id="IPR010167">
    <property type="entry name" value="NH2A_AcTrfase"/>
</dbReference>
<dbReference type="RefSeq" id="WP_029908055.1">
    <property type="nucleotide sequence ID" value="NZ_AP020335.1"/>
</dbReference>
<comment type="pathway">
    <text evidence="1 6">Amino-acid biosynthesis; L-arginine biosynthesis; N(2)-acetyl-L-ornithine from L-glutamate: step 1/4.</text>
</comment>
<dbReference type="GO" id="GO:0004042">
    <property type="term" value="F:L-glutamate N-acetyltransferase activity"/>
    <property type="evidence" value="ECO:0007669"/>
    <property type="project" value="UniProtKB-UniRule"/>
</dbReference>
<keyword evidence="9" id="KW-1185">Reference proteome</keyword>
<evidence type="ECO:0000256" key="4">
    <source>
        <dbReference type="ARBA" id="ARBA00023315"/>
    </source>
</evidence>
<dbReference type="GO" id="GO:0006526">
    <property type="term" value="P:L-arginine biosynthetic process"/>
    <property type="evidence" value="ECO:0007669"/>
    <property type="project" value="UniProtKB-UniRule"/>
</dbReference>